<organism evidence="1 2">
    <name type="scientific">Durusdinium trenchii</name>
    <dbReference type="NCBI Taxonomy" id="1381693"/>
    <lineage>
        <taxon>Eukaryota</taxon>
        <taxon>Sar</taxon>
        <taxon>Alveolata</taxon>
        <taxon>Dinophyceae</taxon>
        <taxon>Suessiales</taxon>
        <taxon>Symbiodiniaceae</taxon>
        <taxon>Durusdinium</taxon>
    </lineage>
</organism>
<evidence type="ECO:0000313" key="2">
    <source>
        <dbReference type="Proteomes" id="UP001642464"/>
    </source>
</evidence>
<evidence type="ECO:0000313" key="1">
    <source>
        <dbReference type="EMBL" id="CAK9007543.1"/>
    </source>
</evidence>
<dbReference type="EMBL" id="CAXAMM010005520">
    <property type="protein sequence ID" value="CAK9007543.1"/>
    <property type="molecule type" value="Genomic_DNA"/>
</dbReference>
<proteinExistence type="predicted"/>
<keyword evidence="2" id="KW-1185">Reference proteome</keyword>
<accession>A0ABP0IZN4</accession>
<comment type="caution">
    <text evidence="1">The sequence shown here is derived from an EMBL/GenBank/DDBJ whole genome shotgun (WGS) entry which is preliminary data.</text>
</comment>
<sequence length="123" mass="13769">MSTRDTLSAAGSFLKDQGLQVKTENDLVELIEANLTKLTEDPYSFIGDDQRLIDDDQQVDQDAIDAERASMVDALRGLLESCDQPPLEKEKARAAALAQLRRICLPKGWQWAARCAQSHQRQI</sequence>
<gene>
    <name evidence="1" type="ORF">SCF082_LOCUS9498</name>
</gene>
<reference evidence="1 2" key="1">
    <citation type="submission" date="2024-02" db="EMBL/GenBank/DDBJ databases">
        <authorList>
            <person name="Chen Y."/>
            <person name="Shah S."/>
            <person name="Dougan E. K."/>
            <person name="Thang M."/>
            <person name="Chan C."/>
        </authorList>
    </citation>
    <scope>NUCLEOTIDE SEQUENCE [LARGE SCALE GENOMIC DNA]</scope>
</reference>
<dbReference type="Proteomes" id="UP001642464">
    <property type="component" value="Unassembled WGS sequence"/>
</dbReference>
<protein>
    <submittedName>
        <fullName evidence="1">Uncharacterized protein</fullName>
    </submittedName>
</protein>
<name>A0ABP0IZN4_9DINO</name>